<sequence length="153" mass="17293">MPVPPVSSRVVAPEEVVQLVTRAERLLSRRLREVLDEQGRSPDEWRVLCILADGAGHPMTEIAELAFLPPGTLTKLVDHLVDENLVYRRIDPIDRRRIRAYMTPRGRTTHDRVTRAVRAAWDQLPMGCEERGHLADLLRLLVGALDGAPAPRR</sequence>
<reference evidence="5 6" key="1">
    <citation type="submission" date="2024-09" db="EMBL/GenBank/DDBJ databases">
        <authorList>
            <person name="Sun Q."/>
            <person name="Mori K."/>
        </authorList>
    </citation>
    <scope>NUCLEOTIDE SEQUENCE [LARGE SCALE GENOMIC DNA]</scope>
    <source>
        <strain evidence="5 6">TBRC 3947</strain>
    </source>
</reference>
<accession>A0ABV6M1C7</accession>
<comment type="caution">
    <text evidence="5">The sequence shown here is derived from an EMBL/GenBank/DDBJ whole genome shotgun (WGS) entry which is preliminary data.</text>
</comment>
<dbReference type="EMBL" id="JBHLUH010000013">
    <property type="protein sequence ID" value="MFC0528487.1"/>
    <property type="molecule type" value="Genomic_DNA"/>
</dbReference>
<dbReference type="Gene3D" id="1.10.10.10">
    <property type="entry name" value="Winged helix-like DNA-binding domain superfamily/Winged helix DNA-binding domain"/>
    <property type="match status" value="1"/>
</dbReference>
<gene>
    <name evidence="5" type="ORF">ACFFIA_12520</name>
</gene>
<keyword evidence="6" id="KW-1185">Reference proteome</keyword>
<evidence type="ECO:0000313" key="5">
    <source>
        <dbReference type="EMBL" id="MFC0528487.1"/>
    </source>
</evidence>
<keyword evidence="1" id="KW-0805">Transcription regulation</keyword>
<dbReference type="InterPro" id="IPR036390">
    <property type="entry name" value="WH_DNA-bd_sf"/>
</dbReference>
<dbReference type="PROSITE" id="PS50995">
    <property type="entry name" value="HTH_MARR_2"/>
    <property type="match status" value="1"/>
</dbReference>
<keyword evidence="3" id="KW-0804">Transcription</keyword>
<dbReference type="SUPFAM" id="SSF46785">
    <property type="entry name" value="Winged helix' DNA-binding domain"/>
    <property type="match status" value="1"/>
</dbReference>
<dbReference type="InterPro" id="IPR036388">
    <property type="entry name" value="WH-like_DNA-bd_sf"/>
</dbReference>
<proteinExistence type="predicted"/>
<dbReference type="PANTHER" id="PTHR33164:SF64">
    <property type="entry name" value="TRANSCRIPTIONAL REGULATOR SLYA"/>
    <property type="match status" value="1"/>
</dbReference>
<protein>
    <submittedName>
        <fullName evidence="5">MarR family winged helix-turn-helix transcriptional regulator</fullName>
    </submittedName>
</protein>
<name>A0ABV6M1C7_9ACTN</name>
<feature type="domain" description="HTH marR-type" evidence="4">
    <location>
        <begin position="13"/>
        <end position="146"/>
    </location>
</feature>
<evidence type="ECO:0000256" key="3">
    <source>
        <dbReference type="ARBA" id="ARBA00023163"/>
    </source>
</evidence>
<dbReference type="RefSeq" id="WP_377250094.1">
    <property type="nucleotide sequence ID" value="NZ_JBHLUH010000013.1"/>
</dbReference>
<evidence type="ECO:0000313" key="6">
    <source>
        <dbReference type="Proteomes" id="UP001589867"/>
    </source>
</evidence>
<evidence type="ECO:0000256" key="2">
    <source>
        <dbReference type="ARBA" id="ARBA00023125"/>
    </source>
</evidence>
<dbReference type="SMART" id="SM00347">
    <property type="entry name" value="HTH_MARR"/>
    <property type="match status" value="1"/>
</dbReference>
<dbReference type="InterPro" id="IPR000835">
    <property type="entry name" value="HTH_MarR-typ"/>
</dbReference>
<evidence type="ECO:0000259" key="4">
    <source>
        <dbReference type="PROSITE" id="PS50995"/>
    </source>
</evidence>
<dbReference type="Pfam" id="PF01047">
    <property type="entry name" value="MarR"/>
    <property type="match status" value="1"/>
</dbReference>
<organism evidence="5 6">
    <name type="scientific">Phytohabitans kaempferiae</name>
    <dbReference type="NCBI Taxonomy" id="1620943"/>
    <lineage>
        <taxon>Bacteria</taxon>
        <taxon>Bacillati</taxon>
        <taxon>Actinomycetota</taxon>
        <taxon>Actinomycetes</taxon>
        <taxon>Micromonosporales</taxon>
        <taxon>Micromonosporaceae</taxon>
    </lineage>
</organism>
<dbReference type="Proteomes" id="UP001589867">
    <property type="component" value="Unassembled WGS sequence"/>
</dbReference>
<evidence type="ECO:0000256" key="1">
    <source>
        <dbReference type="ARBA" id="ARBA00023015"/>
    </source>
</evidence>
<dbReference type="InterPro" id="IPR039422">
    <property type="entry name" value="MarR/SlyA-like"/>
</dbReference>
<dbReference type="PANTHER" id="PTHR33164">
    <property type="entry name" value="TRANSCRIPTIONAL REGULATOR, MARR FAMILY"/>
    <property type="match status" value="1"/>
</dbReference>
<keyword evidence="2" id="KW-0238">DNA-binding</keyword>